<dbReference type="Gene3D" id="3.30.300.20">
    <property type="match status" value="1"/>
</dbReference>
<evidence type="ECO:0000313" key="3">
    <source>
        <dbReference type="Proteomes" id="UP000663870"/>
    </source>
</evidence>
<dbReference type="Pfam" id="PF02566">
    <property type="entry name" value="OsmC"/>
    <property type="match status" value="1"/>
</dbReference>
<dbReference type="PANTHER" id="PTHR33797:SF2">
    <property type="entry name" value="ORGANIC HYDROPEROXIDE RESISTANCE PROTEIN-LIKE"/>
    <property type="match status" value="1"/>
</dbReference>
<evidence type="ECO:0000256" key="1">
    <source>
        <dbReference type="ARBA" id="ARBA00007378"/>
    </source>
</evidence>
<accession>A0A814G896</accession>
<reference evidence="2" key="1">
    <citation type="submission" date="2021-02" db="EMBL/GenBank/DDBJ databases">
        <authorList>
            <person name="Nowell W R."/>
        </authorList>
    </citation>
    <scope>NUCLEOTIDE SEQUENCE</scope>
</reference>
<proteinExistence type="inferred from homology"/>
<dbReference type="PANTHER" id="PTHR33797">
    <property type="entry name" value="ORGANIC HYDROPEROXIDE RESISTANCE PROTEIN-LIKE"/>
    <property type="match status" value="1"/>
</dbReference>
<protein>
    <recommendedName>
        <fullName evidence="4">Organic hydroperoxide resistance protein</fullName>
    </recommendedName>
</protein>
<dbReference type="GO" id="GO:0006979">
    <property type="term" value="P:response to oxidative stress"/>
    <property type="evidence" value="ECO:0007669"/>
    <property type="project" value="InterPro"/>
</dbReference>
<dbReference type="Gene3D" id="2.20.25.10">
    <property type="match status" value="1"/>
</dbReference>
<dbReference type="Proteomes" id="UP000663870">
    <property type="component" value="Unassembled WGS sequence"/>
</dbReference>
<dbReference type="SUPFAM" id="SSF82784">
    <property type="entry name" value="OsmC-like"/>
    <property type="match status" value="1"/>
</dbReference>
<organism evidence="2 3">
    <name type="scientific">Rotaria sordida</name>
    <dbReference type="NCBI Taxonomy" id="392033"/>
    <lineage>
        <taxon>Eukaryota</taxon>
        <taxon>Metazoa</taxon>
        <taxon>Spiralia</taxon>
        <taxon>Gnathifera</taxon>
        <taxon>Rotifera</taxon>
        <taxon>Eurotatoria</taxon>
        <taxon>Bdelloidea</taxon>
        <taxon>Philodinida</taxon>
        <taxon>Philodinidae</taxon>
        <taxon>Rotaria</taxon>
    </lineage>
</organism>
<evidence type="ECO:0008006" key="4">
    <source>
        <dbReference type="Google" id="ProtNLM"/>
    </source>
</evidence>
<dbReference type="InterPro" id="IPR015946">
    <property type="entry name" value="KH_dom-like_a/b"/>
</dbReference>
<dbReference type="AlphaFoldDB" id="A0A814G896"/>
<name>A0A814G896_9BILA</name>
<comment type="caution">
    <text evidence="2">The sequence shown here is derived from an EMBL/GenBank/DDBJ whole genome shotgun (WGS) entry which is preliminary data.</text>
</comment>
<evidence type="ECO:0000313" key="2">
    <source>
        <dbReference type="EMBL" id="CAF0992653.1"/>
    </source>
</evidence>
<dbReference type="NCBIfam" id="TIGR03561">
    <property type="entry name" value="organ_hyd_perox"/>
    <property type="match status" value="1"/>
</dbReference>
<keyword evidence="3" id="KW-1185">Reference proteome</keyword>
<dbReference type="InterPro" id="IPR019953">
    <property type="entry name" value="OHR"/>
</dbReference>
<dbReference type="InterPro" id="IPR003718">
    <property type="entry name" value="OsmC/Ohr_fam"/>
</dbReference>
<sequence length="166" mass="17553">MTNNLVRSLLSFRSINPLGGLMRAFSIMYTARCTATGDHNGRVVCDDDRSHLDVKLTKPKELGGSGGSGTNPEELFAAGYSACFLAAMGLAAQNLKKSLPSASSVSAAVSIGKHDNGNYGFKVELTVKIPNAKQADADALVKAAHNICPYSHATRNNIDVKIKTIT</sequence>
<dbReference type="EMBL" id="CAJNOL010000300">
    <property type="protein sequence ID" value="CAF0992653.1"/>
    <property type="molecule type" value="Genomic_DNA"/>
</dbReference>
<dbReference type="InterPro" id="IPR036102">
    <property type="entry name" value="OsmC/Ohrsf"/>
</dbReference>
<comment type="similarity">
    <text evidence="1">Belongs to the OsmC/Ohr family.</text>
</comment>
<gene>
    <name evidence="2" type="ORF">JXQ802_LOCUS13753</name>
</gene>